<keyword evidence="2" id="KW-0223">Dioxygenase</keyword>
<dbReference type="PANTHER" id="PTHR36113:SF1">
    <property type="entry name" value="GLYOXALASE_BLEOMYCIN RESISTANCE PROTEIN_DIOXYGENASE"/>
    <property type="match status" value="1"/>
</dbReference>
<reference evidence="2 3" key="1">
    <citation type="submission" date="2019-02" db="EMBL/GenBank/DDBJ databases">
        <title>Siculibacillus lacustris gen. nov., sp. nov., a new rosette-forming bacterium isolated from a freshwater crater lake (Lake St. Ana, Romania).</title>
        <authorList>
            <person name="Felfoldi T."/>
            <person name="Marton Z."/>
            <person name="Szabo A."/>
            <person name="Mentes A."/>
            <person name="Boka K."/>
            <person name="Marialigeti K."/>
            <person name="Mathe I."/>
            <person name="Koncz M."/>
            <person name="Schumann P."/>
            <person name="Toth E."/>
        </authorList>
    </citation>
    <scope>NUCLEOTIDE SEQUENCE [LARGE SCALE GENOMIC DNA]</scope>
    <source>
        <strain evidence="2 3">SA-279</strain>
    </source>
</reference>
<evidence type="ECO:0000259" key="1">
    <source>
        <dbReference type="PROSITE" id="PS51819"/>
    </source>
</evidence>
<dbReference type="SUPFAM" id="SSF54593">
    <property type="entry name" value="Glyoxalase/Bleomycin resistance protein/Dihydroxybiphenyl dioxygenase"/>
    <property type="match status" value="1"/>
</dbReference>
<dbReference type="RefSeq" id="WP_131308097.1">
    <property type="nucleotide sequence ID" value="NZ_SJFN01000010.1"/>
</dbReference>
<dbReference type="GO" id="GO:0051213">
    <property type="term" value="F:dioxygenase activity"/>
    <property type="evidence" value="ECO:0007669"/>
    <property type="project" value="UniProtKB-KW"/>
</dbReference>
<dbReference type="InterPro" id="IPR004360">
    <property type="entry name" value="Glyas_Fos-R_dOase_dom"/>
</dbReference>
<name>A0A4Q9VUH1_9HYPH</name>
<dbReference type="EMBL" id="SJFN01000010">
    <property type="protein sequence ID" value="TBW38678.1"/>
    <property type="molecule type" value="Genomic_DNA"/>
</dbReference>
<organism evidence="2 3">
    <name type="scientific">Siculibacillus lacustris</name>
    <dbReference type="NCBI Taxonomy" id="1549641"/>
    <lineage>
        <taxon>Bacteria</taxon>
        <taxon>Pseudomonadati</taxon>
        <taxon>Pseudomonadota</taxon>
        <taxon>Alphaproteobacteria</taxon>
        <taxon>Hyphomicrobiales</taxon>
        <taxon>Ancalomicrobiaceae</taxon>
        <taxon>Siculibacillus</taxon>
    </lineage>
</organism>
<sequence length="127" mass="13810">MAIAHVALWTPDLDASARFWADWFGAEVGDVYESRRRPGFRSRFVRFADGPAIELMTGPWLAGPAPTEEQVGWAHVAITLGSEPAVRDLAERLALEGCLVSPPRTTGDGFYEAVIRSPEGALIEITA</sequence>
<dbReference type="InterPro" id="IPR029068">
    <property type="entry name" value="Glyas_Bleomycin-R_OHBP_Dase"/>
</dbReference>
<dbReference type="Gene3D" id="3.10.180.10">
    <property type="entry name" value="2,3-Dihydroxybiphenyl 1,2-Dioxygenase, domain 1"/>
    <property type="match status" value="1"/>
</dbReference>
<keyword evidence="3" id="KW-1185">Reference proteome</keyword>
<evidence type="ECO:0000313" key="3">
    <source>
        <dbReference type="Proteomes" id="UP000292781"/>
    </source>
</evidence>
<keyword evidence="2" id="KW-0560">Oxidoreductase</keyword>
<accession>A0A4Q9VUH1</accession>
<feature type="domain" description="VOC" evidence="1">
    <location>
        <begin position="2"/>
        <end position="127"/>
    </location>
</feature>
<dbReference type="AlphaFoldDB" id="A0A4Q9VUH1"/>
<evidence type="ECO:0000313" key="2">
    <source>
        <dbReference type="EMBL" id="TBW38678.1"/>
    </source>
</evidence>
<dbReference type="PROSITE" id="PS51819">
    <property type="entry name" value="VOC"/>
    <property type="match status" value="1"/>
</dbReference>
<dbReference type="PANTHER" id="PTHR36113">
    <property type="entry name" value="LYASE, PUTATIVE-RELATED-RELATED"/>
    <property type="match status" value="1"/>
</dbReference>
<dbReference type="InterPro" id="IPR051332">
    <property type="entry name" value="Fosfomycin_Res_Enzymes"/>
</dbReference>
<gene>
    <name evidence="2" type="ORF">EYW49_08235</name>
</gene>
<comment type="caution">
    <text evidence="2">The sequence shown here is derived from an EMBL/GenBank/DDBJ whole genome shotgun (WGS) entry which is preliminary data.</text>
</comment>
<dbReference type="Pfam" id="PF00903">
    <property type="entry name" value="Glyoxalase"/>
    <property type="match status" value="1"/>
</dbReference>
<proteinExistence type="predicted"/>
<dbReference type="Proteomes" id="UP000292781">
    <property type="component" value="Unassembled WGS sequence"/>
</dbReference>
<dbReference type="OrthoDB" id="9800438at2"/>
<protein>
    <submittedName>
        <fullName evidence="2">Glyoxalase/bleomycin resistance/extradiol dioxygenase family protein</fullName>
    </submittedName>
</protein>
<dbReference type="InterPro" id="IPR037523">
    <property type="entry name" value="VOC_core"/>
</dbReference>